<gene>
    <name evidence="10" type="ORF">MNOR_LOCUS18200</name>
</gene>
<dbReference type="Proteomes" id="UP001497623">
    <property type="component" value="Unassembled WGS sequence"/>
</dbReference>
<keyword evidence="3 9" id="KW-0812">Transmembrane</keyword>
<dbReference type="GO" id="GO:0016020">
    <property type="term" value="C:membrane"/>
    <property type="evidence" value="ECO:0007669"/>
    <property type="project" value="UniProtKB-SubCell"/>
</dbReference>
<evidence type="ECO:0000256" key="2">
    <source>
        <dbReference type="ARBA" id="ARBA00007474"/>
    </source>
</evidence>
<comment type="caution">
    <text evidence="10">The sequence shown here is derived from an EMBL/GenBank/DDBJ whole genome shotgun (WGS) entry which is preliminary data.</text>
</comment>
<feature type="non-terminal residue" evidence="10">
    <location>
        <position position="1"/>
    </location>
</feature>
<evidence type="ECO:0000256" key="6">
    <source>
        <dbReference type="ARBA" id="ARBA00023054"/>
    </source>
</evidence>
<dbReference type="AlphaFoldDB" id="A0AAV2QX54"/>
<evidence type="ECO:0000256" key="7">
    <source>
        <dbReference type="ARBA" id="ARBA00023136"/>
    </source>
</evidence>
<feature type="non-terminal residue" evidence="10">
    <location>
        <position position="392"/>
    </location>
</feature>
<keyword evidence="7 9" id="KW-0472">Membrane</keyword>
<keyword evidence="11" id="KW-1185">Reference proteome</keyword>
<evidence type="ECO:0000256" key="4">
    <source>
        <dbReference type="ARBA" id="ARBA00022968"/>
    </source>
</evidence>
<dbReference type="InterPro" id="IPR026139">
    <property type="entry name" value="GOLM1/CASC4"/>
</dbReference>
<keyword evidence="4" id="KW-0735">Signal-anchor</keyword>
<keyword evidence="6 8" id="KW-0175">Coiled coil</keyword>
<dbReference type="EMBL" id="CAXKWB010012897">
    <property type="protein sequence ID" value="CAL4105884.1"/>
    <property type="molecule type" value="Genomic_DNA"/>
</dbReference>
<dbReference type="PRINTS" id="PR02084">
    <property type="entry name" value="GOLM1CASC4"/>
</dbReference>
<evidence type="ECO:0000256" key="5">
    <source>
        <dbReference type="ARBA" id="ARBA00022989"/>
    </source>
</evidence>
<proteinExistence type="inferred from homology"/>
<feature type="coiled-coil region" evidence="8">
    <location>
        <begin position="295"/>
        <end position="329"/>
    </location>
</feature>
<comment type="subcellular location">
    <subcellularLocation>
        <location evidence="1">Membrane</location>
        <topology evidence="1">Single-pass type II membrane protein</topology>
    </subcellularLocation>
</comment>
<organism evidence="10 11">
    <name type="scientific">Meganyctiphanes norvegica</name>
    <name type="common">Northern krill</name>
    <name type="synonym">Thysanopoda norvegica</name>
    <dbReference type="NCBI Taxonomy" id="48144"/>
    <lineage>
        <taxon>Eukaryota</taxon>
        <taxon>Metazoa</taxon>
        <taxon>Ecdysozoa</taxon>
        <taxon>Arthropoda</taxon>
        <taxon>Crustacea</taxon>
        <taxon>Multicrustacea</taxon>
        <taxon>Malacostraca</taxon>
        <taxon>Eumalacostraca</taxon>
        <taxon>Eucarida</taxon>
        <taxon>Euphausiacea</taxon>
        <taxon>Euphausiidae</taxon>
        <taxon>Meganyctiphanes</taxon>
    </lineage>
</organism>
<feature type="coiled-coil region" evidence="8">
    <location>
        <begin position="35"/>
        <end position="125"/>
    </location>
</feature>
<accession>A0AAV2QX54</accession>
<reference evidence="10 11" key="1">
    <citation type="submission" date="2024-05" db="EMBL/GenBank/DDBJ databases">
        <authorList>
            <person name="Wallberg A."/>
        </authorList>
    </citation>
    <scope>NUCLEOTIDE SEQUENCE [LARGE SCALE GENOMIC DNA]</scope>
</reference>
<keyword evidence="5 9" id="KW-1133">Transmembrane helix</keyword>
<evidence type="ECO:0000256" key="9">
    <source>
        <dbReference type="SAM" id="Phobius"/>
    </source>
</evidence>
<feature type="coiled-coil region" evidence="8">
    <location>
        <begin position="189"/>
        <end position="245"/>
    </location>
</feature>
<comment type="similarity">
    <text evidence="2">Belongs to the GOLM family.</text>
</comment>
<evidence type="ECO:0000256" key="8">
    <source>
        <dbReference type="SAM" id="Coils"/>
    </source>
</evidence>
<protein>
    <submittedName>
        <fullName evidence="10">Uncharacterized protein</fullName>
    </submittedName>
</protein>
<evidence type="ECO:0000256" key="3">
    <source>
        <dbReference type="ARBA" id="ARBA00022692"/>
    </source>
</evidence>
<feature type="transmembrane region" description="Helical" evidence="9">
    <location>
        <begin position="18"/>
        <end position="36"/>
    </location>
</feature>
<evidence type="ECO:0000313" key="11">
    <source>
        <dbReference type="Proteomes" id="UP001497623"/>
    </source>
</evidence>
<evidence type="ECO:0000313" key="10">
    <source>
        <dbReference type="EMBL" id="CAL4105884.1"/>
    </source>
</evidence>
<evidence type="ECO:0000256" key="1">
    <source>
        <dbReference type="ARBA" id="ARBA00004606"/>
    </source>
</evidence>
<name>A0AAV2QX54_MEGNR</name>
<sequence>IDVVAVNMIRRSSGRTPPFVLIGLIFIVLILAYNYWTLSSQNSDLQEDIERLQTEIKINAVKQEQSEKKNAALQDQVHDMDELSSKLRKQVLEEEDSLKKSDNFNKKKDYEITKLKSEMGNLEERLPTVPDNIDEYYIYINSKKLEIESFRRHITLIILKTCEKSTPISYNQANLKFEQASLRSCNTDVKELKLVNDRLADKLIEANQQVEQEYLPNIELQKKQLAANEAQIISLRNEINSKNSQLVDRTSDIKELETNLQKEQSLSGTLQASLDSINQKLTQTFTDLTECHDNVAQLHDTAKLHEAKLAKAQDELAALRREQIAAAAAQLPQAAMNMIPNVQYKDVNNAIEKRDVPLEKENDVEIKKNVNAYDPVDTAQRNDQLAQPNIPG</sequence>